<dbReference type="Gene3D" id="1.25.40.20">
    <property type="entry name" value="Ankyrin repeat-containing domain"/>
    <property type="match status" value="1"/>
</dbReference>
<evidence type="ECO:0000313" key="4">
    <source>
        <dbReference type="EMBL" id="AGY58674.1"/>
    </source>
</evidence>
<dbReference type="SMART" id="SM00248">
    <property type="entry name" value="ANK"/>
    <property type="match status" value="4"/>
</dbReference>
<dbReference type="eggNOG" id="COG0666">
    <property type="taxonomic scope" value="Bacteria"/>
</dbReference>
<dbReference type="AlphaFoldDB" id="U5QM35"/>
<dbReference type="RefSeq" id="WP_023173853.1">
    <property type="nucleotide sequence ID" value="NC_022600.1"/>
</dbReference>
<gene>
    <name evidence="4" type="ORF">GKIL_2428</name>
</gene>
<evidence type="ECO:0000313" key="5">
    <source>
        <dbReference type="Proteomes" id="UP000017396"/>
    </source>
</evidence>
<dbReference type="PANTHER" id="PTHR24171">
    <property type="entry name" value="ANKYRIN REPEAT DOMAIN-CONTAINING PROTEIN 39-RELATED"/>
    <property type="match status" value="1"/>
</dbReference>
<sequence length="179" mass="19308">MSTSPFYRAIQAGNLPLVQRLLAAGASLEGERDRLTPWLLPQSTPLIEAIRSHHLPIAALLLELGADPNAFTRTGTTPLAAAVQLDDDEAVRLLLEWGADVNFKTNAQMASPLQRAAYDGQENLVRLLLAHGARPDTVLQNDVSSLIRIRGPILQMLIDAGGRAPDDILKLLRDGAALP</sequence>
<keyword evidence="2 3" id="KW-0040">ANK repeat</keyword>
<feature type="repeat" description="ANK" evidence="3">
    <location>
        <begin position="108"/>
        <end position="140"/>
    </location>
</feature>
<dbReference type="PROSITE" id="PS50088">
    <property type="entry name" value="ANK_REPEAT"/>
    <property type="match status" value="4"/>
</dbReference>
<dbReference type="Pfam" id="PF12796">
    <property type="entry name" value="Ank_2"/>
    <property type="match status" value="1"/>
</dbReference>
<proteinExistence type="predicted"/>
<evidence type="ECO:0000256" key="3">
    <source>
        <dbReference type="PROSITE-ProRule" id="PRU00023"/>
    </source>
</evidence>
<dbReference type="KEGG" id="glj:GKIL_2428"/>
<protein>
    <submittedName>
        <fullName evidence="4">Uncharacterized protein</fullName>
    </submittedName>
</protein>
<dbReference type="Pfam" id="PF00023">
    <property type="entry name" value="Ank"/>
    <property type="match status" value="1"/>
</dbReference>
<dbReference type="InterPro" id="IPR002110">
    <property type="entry name" value="Ankyrin_rpt"/>
</dbReference>
<reference evidence="4 5" key="1">
    <citation type="journal article" date="2013" name="PLoS ONE">
        <title>Cultivation and Complete Genome Sequencing of Gloeobacter kilaueensis sp. nov., from a Lava Cave in Kilauea Caldera, Hawai'i.</title>
        <authorList>
            <person name="Saw J.H."/>
            <person name="Schatz M."/>
            <person name="Brown M.V."/>
            <person name="Kunkel D.D."/>
            <person name="Foster J.S."/>
            <person name="Shick H."/>
            <person name="Christensen S."/>
            <person name="Hou S."/>
            <person name="Wan X."/>
            <person name="Donachie S.P."/>
        </authorList>
    </citation>
    <scope>NUCLEOTIDE SEQUENCE [LARGE SCALE GENOMIC DNA]</scope>
    <source>
        <strain evidence="5">JS</strain>
    </source>
</reference>
<keyword evidence="1" id="KW-0677">Repeat</keyword>
<feature type="repeat" description="ANK" evidence="3">
    <location>
        <begin position="41"/>
        <end position="73"/>
    </location>
</feature>
<dbReference type="PROSITE" id="PS50297">
    <property type="entry name" value="ANK_REP_REGION"/>
    <property type="match status" value="2"/>
</dbReference>
<dbReference type="InterPro" id="IPR036770">
    <property type="entry name" value="Ankyrin_rpt-contain_sf"/>
</dbReference>
<evidence type="ECO:0000256" key="1">
    <source>
        <dbReference type="ARBA" id="ARBA00022737"/>
    </source>
</evidence>
<evidence type="ECO:0000256" key="2">
    <source>
        <dbReference type="ARBA" id="ARBA00023043"/>
    </source>
</evidence>
<dbReference type="HOGENOM" id="CLU_1501451_0_0_3"/>
<accession>U5QM35</accession>
<dbReference type="STRING" id="1183438.GKIL_2428"/>
<feature type="repeat" description="ANK" evidence="3">
    <location>
        <begin position="1"/>
        <end position="33"/>
    </location>
</feature>
<name>U5QM35_GLOK1</name>
<dbReference type="OrthoDB" id="9772065at2"/>
<organism evidence="4 5">
    <name type="scientific">Gloeobacter kilaueensis (strain ATCC BAA-2537 / CCAP 1431/1 / ULC 316 / JS1)</name>
    <dbReference type="NCBI Taxonomy" id="1183438"/>
    <lineage>
        <taxon>Bacteria</taxon>
        <taxon>Bacillati</taxon>
        <taxon>Cyanobacteriota</taxon>
        <taxon>Cyanophyceae</taxon>
        <taxon>Gloeobacterales</taxon>
        <taxon>Gloeobacteraceae</taxon>
        <taxon>Gloeobacter</taxon>
    </lineage>
</organism>
<dbReference type="SUPFAM" id="SSF48403">
    <property type="entry name" value="Ankyrin repeat"/>
    <property type="match status" value="1"/>
</dbReference>
<feature type="repeat" description="ANK" evidence="3">
    <location>
        <begin position="74"/>
        <end position="106"/>
    </location>
</feature>
<dbReference type="Proteomes" id="UP000017396">
    <property type="component" value="Chromosome"/>
</dbReference>
<dbReference type="EMBL" id="CP003587">
    <property type="protein sequence ID" value="AGY58674.1"/>
    <property type="molecule type" value="Genomic_DNA"/>
</dbReference>
<keyword evidence="5" id="KW-1185">Reference proteome</keyword>